<accession>A0ABD2CDS0</accession>
<evidence type="ECO:0000313" key="2">
    <source>
        <dbReference type="Proteomes" id="UP001607303"/>
    </source>
</evidence>
<proteinExistence type="predicted"/>
<dbReference type="Proteomes" id="UP001607303">
    <property type="component" value="Unassembled WGS sequence"/>
</dbReference>
<reference evidence="1 2" key="1">
    <citation type="journal article" date="2024" name="Ann. Entomol. Soc. Am.">
        <title>Genomic analyses of the southern and eastern yellowjacket wasps (Hymenoptera: Vespidae) reveal evolutionary signatures of social life.</title>
        <authorList>
            <person name="Catto M.A."/>
            <person name="Caine P.B."/>
            <person name="Orr S.E."/>
            <person name="Hunt B.G."/>
            <person name="Goodisman M.A.D."/>
        </authorList>
    </citation>
    <scope>NUCLEOTIDE SEQUENCE [LARGE SCALE GENOMIC DNA]</scope>
    <source>
        <strain evidence="1">232</strain>
        <tissue evidence="1">Head and thorax</tissue>
    </source>
</reference>
<name>A0ABD2CDS0_VESMC</name>
<protein>
    <submittedName>
        <fullName evidence="1">Uncharacterized protein</fullName>
    </submittedName>
</protein>
<keyword evidence="2" id="KW-1185">Reference proteome</keyword>
<gene>
    <name evidence="1" type="ORF">V1477_008691</name>
</gene>
<evidence type="ECO:0000313" key="1">
    <source>
        <dbReference type="EMBL" id="KAL2743202.1"/>
    </source>
</evidence>
<comment type="caution">
    <text evidence="1">The sequence shown here is derived from an EMBL/GenBank/DDBJ whole genome shotgun (WGS) entry which is preliminary data.</text>
</comment>
<sequence length="68" mass="8003">MLSSKNDVFETSLETTEYARYDTFLVELCCYGWYSASGYNASVRQQFEEFLGCFLECILQVVDLRYKQ</sequence>
<dbReference type="EMBL" id="JAYRBN010000056">
    <property type="protein sequence ID" value="KAL2743202.1"/>
    <property type="molecule type" value="Genomic_DNA"/>
</dbReference>
<dbReference type="AlphaFoldDB" id="A0ABD2CDS0"/>
<organism evidence="1 2">
    <name type="scientific">Vespula maculifrons</name>
    <name type="common">Eastern yellow jacket</name>
    <name type="synonym">Wasp</name>
    <dbReference type="NCBI Taxonomy" id="7453"/>
    <lineage>
        <taxon>Eukaryota</taxon>
        <taxon>Metazoa</taxon>
        <taxon>Ecdysozoa</taxon>
        <taxon>Arthropoda</taxon>
        <taxon>Hexapoda</taxon>
        <taxon>Insecta</taxon>
        <taxon>Pterygota</taxon>
        <taxon>Neoptera</taxon>
        <taxon>Endopterygota</taxon>
        <taxon>Hymenoptera</taxon>
        <taxon>Apocrita</taxon>
        <taxon>Aculeata</taxon>
        <taxon>Vespoidea</taxon>
        <taxon>Vespidae</taxon>
        <taxon>Vespinae</taxon>
        <taxon>Vespula</taxon>
    </lineage>
</organism>